<name>A0A9P5QCI3_9AGAR</name>
<feature type="compositionally biased region" description="Polar residues" evidence="1">
    <location>
        <begin position="30"/>
        <end position="43"/>
    </location>
</feature>
<dbReference type="OrthoDB" id="3269405at2759"/>
<feature type="compositionally biased region" description="Low complexity" evidence="1">
    <location>
        <begin position="15"/>
        <end position="29"/>
    </location>
</feature>
<comment type="caution">
    <text evidence="2">The sequence shown here is derived from an EMBL/GenBank/DDBJ whole genome shotgun (WGS) entry which is preliminary data.</text>
</comment>
<dbReference type="EMBL" id="JADNRY010000002">
    <property type="protein sequence ID" value="KAF9078190.1"/>
    <property type="molecule type" value="Genomic_DNA"/>
</dbReference>
<dbReference type="AlphaFoldDB" id="A0A9P5QCI3"/>
<evidence type="ECO:0000256" key="1">
    <source>
        <dbReference type="SAM" id="MobiDB-lite"/>
    </source>
</evidence>
<reference evidence="2" key="1">
    <citation type="submission" date="2020-11" db="EMBL/GenBank/DDBJ databases">
        <authorList>
            <consortium name="DOE Joint Genome Institute"/>
            <person name="Ahrendt S."/>
            <person name="Riley R."/>
            <person name="Andreopoulos W."/>
            <person name="Labutti K."/>
            <person name="Pangilinan J."/>
            <person name="Ruiz-Duenas F.J."/>
            <person name="Barrasa J.M."/>
            <person name="Sanchez-Garcia M."/>
            <person name="Camarero S."/>
            <person name="Miyauchi S."/>
            <person name="Serrano A."/>
            <person name="Linde D."/>
            <person name="Babiker R."/>
            <person name="Drula E."/>
            <person name="Ayuso-Fernandez I."/>
            <person name="Pacheco R."/>
            <person name="Padilla G."/>
            <person name="Ferreira P."/>
            <person name="Barriuso J."/>
            <person name="Kellner H."/>
            <person name="Castanera R."/>
            <person name="Alfaro M."/>
            <person name="Ramirez L."/>
            <person name="Pisabarro A.G."/>
            <person name="Kuo A."/>
            <person name="Tritt A."/>
            <person name="Lipzen A."/>
            <person name="He G."/>
            <person name="Yan M."/>
            <person name="Ng V."/>
            <person name="Cullen D."/>
            <person name="Martin F."/>
            <person name="Rosso M.-N."/>
            <person name="Henrissat B."/>
            <person name="Hibbett D."/>
            <person name="Martinez A.T."/>
            <person name="Grigoriev I.V."/>
        </authorList>
    </citation>
    <scope>NUCLEOTIDE SEQUENCE</scope>
    <source>
        <strain evidence="2">AH 40177</strain>
    </source>
</reference>
<protein>
    <submittedName>
        <fullName evidence="2">Uncharacterized protein</fullName>
    </submittedName>
</protein>
<keyword evidence="3" id="KW-1185">Reference proteome</keyword>
<feature type="region of interest" description="Disordered" evidence="1">
    <location>
        <begin position="1"/>
        <end position="43"/>
    </location>
</feature>
<dbReference type="Proteomes" id="UP000772434">
    <property type="component" value="Unassembled WGS sequence"/>
</dbReference>
<organism evidence="2 3">
    <name type="scientific">Rhodocollybia butyracea</name>
    <dbReference type="NCBI Taxonomy" id="206335"/>
    <lineage>
        <taxon>Eukaryota</taxon>
        <taxon>Fungi</taxon>
        <taxon>Dikarya</taxon>
        <taxon>Basidiomycota</taxon>
        <taxon>Agaricomycotina</taxon>
        <taxon>Agaricomycetes</taxon>
        <taxon>Agaricomycetidae</taxon>
        <taxon>Agaricales</taxon>
        <taxon>Marasmiineae</taxon>
        <taxon>Omphalotaceae</taxon>
        <taxon>Rhodocollybia</taxon>
    </lineage>
</organism>
<feature type="region of interest" description="Disordered" evidence="1">
    <location>
        <begin position="198"/>
        <end position="247"/>
    </location>
</feature>
<accession>A0A9P5QCI3</accession>
<gene>
    <name evidence="2" type="ORF">BDP27DRAFT_348969</name>
</gene>
<sequence length="438" mass="49227">MSVVPEHATSQNEQDLSTTSSLDTTTTTTASYPSNYTRSQYPQSNLQSTFSSAMPQYNTYPPLENYNINYAAHQQINYIQPSESYQSTPYNNNAAATWSAPHLPASSYNTSYAGSSSGVAYTSHVHPTRNSSYPPTNPTSYSTITPYSSSNFQEHWGSNHVDTHIIPASYASSSSYTTSDYLPTEPYQYRAYTTNNPYTSNGSVPLSSSPTGTPPVDHGFYSSSGDEEPRQAARSPVDSTSHAGQYSHREQIQLFRDALSMPYSPNAGPFIPQKMYKPHTNSDRRRYVEEIDLNEPIYFWMENPSECGISLSDALHSRVRRLLDREKTVFEGRGPSVSIRLEWPGYRPWSRQIPTKDFRTPPGPITRAKLAKNVAKCVLRFISERQNHSLEDEYDSRWRVASSGTRGINLEDLILVSMHHVSMGSWQPHLRLARPLVA</sequence>
<evidence type="ECO:0000313" key="2">
    <source>
        <dbReference type="EMBL" id="KAF9078190.1"/>
    </source>
</evidence>
<proteinExistence type="predicted"/>
<feature type="compositionally biased region" description="Polar residues" evidence="1">
    <location>
        <begin position="198"/>
        <end position="211"/>
    </location>
</feature>
<evidence type="ECO:0000313" key="3">
    <source>
        <dbReference type="Proteomes" id="UP000772434"/>
    </source>
</evidence>